<evidence type="ECO:0000313" key="2">
    <source>
        <dbReference type="EMBL" id="CDY54268.1"/>
    </source>
</evidence>
<keyword evidence="3" id="KW-1185">Reference proteome</keyword>
<feature type="compositionally biased region" description="Basic and acidic residues" evidence="1">
    <location>
        <begin position="134"/>
        <end position="146"/>
    </location>
</feature>
<feature type="region of interest" description="Disordered" evidence="1">
    <location>
        <begin position="110"/>
        <end position="146"/>
    </location>
</feature>
<protein>
    <submittedName>
        <fullName evidence="2">BnaCnng26660D protein</fullName>
    </submittedName>
</protein>
<name>A0A078IYR9_BRANA</name>
<dbReference type="PaxDb" id="3708-A0A078IYR9"/>
<sequence>MESSILTRENIEEKWRLCSTNSSRLLEFLPRVPHLLRTQRQLQFEADINKLFMYTRLVLLSQYYGDGAEEIIEMAGKTSLSEQQRQVQENIHHLVENFCSLMDGILLPDVSKNESGSQTASPPPPRQSVVPETKPLKLAEDRRRWS</sequence>
<evidence type="ECO:0000256" key="1">
    <source>
        <dbReference type="SAM" id="MobiDB-lite"/>
    </source>
</evidence>
<dbReference type="STRING" id="3708.A0A078IYR9"/>
<proteinExistence type="predicted"/>
<dbReference type="PANTHER" id="PTHR33524">
    <property type="entry name" value="C5ORF35"/>
    <property type="match status" value="1"/>
</dbReference>
<accession>A0A078IYR9</accession>
<dbReference type="InterPro" id="IPR040415">
    <property type="entry name" value="SETD9"/>
</dbReference>
<dbReference type="EMBL" id="LK033297">
    <property type="protein sequence ID" value="CDY54268.1"/>
    <property type="molecule type" value="Genomic_DNA"/>
</dbReference>
<dbReference type="PANTHER" id="PTHR33524:SF1">
    <property type="entry name" value="SET DOMAIN-CONTAINING PROTEIN"/>
    <property type="match status" value="1"/>
</dbReference>
<dbReference type="Gramene" id="CDY54268">
    <property type="protein sequence ID" value="CDY54268"/>
    <property type="gene ID" value="GSBRNA2T00013743001"/>
</dbReference>
<reference evidence="2 3" key="1">
    <citation type="journal article" date="2014" name="Science">
        <title>Plant genetics. Early allopolyploid evolution in the post-Neolithic Brassica napus oilseed genome.</title>
        <authorList>
            <person name="Chalhoub B."/>
            <person name="Denoeud F."/>
            <person name="Liu S."/>
            <person name="Parkin I.A."/>
            <person name="Tang H."/>
            <person name="Wang X."/>
            <person name="Chiquet J."/>
            <person name="Belcram H."/>
            <person name="Tong C."/>
            <person name="Samans B."/>
            <person name="Correa M."/>
            <person name="Da Silva C."/>
            <person name="Just J."/>
            <person name="Falentin C."/>
            <person name="Koh C.S."/>
            <person name="Le Clainche I."/>
            <person name="Bernard M."/>
            <person name="Bento P."/>
            <person name="Noel B."/>
            <person name="Labadie K."/>
            <person name="Alberti A."/>
            <person name="Charles M."/>
            <person name="Arnaud D."/>
            <person name="Guo H."/>
            <person name="Daviaud C."/>
            <person name="Alamery S."/>
            <person name="Jabbari K."/>
            <person name="Zhao M."/>
            <person name="Edger P.P."/>
            <person name="Chelaifa H."/>
            <person name="Tack D."/>
            <person name="Lassalle G."/>
            <person name="Mestiri I."/>
            <person name="Schnel N."/>
            <person name="Le Paslier M.C."/>
            <person name="Fan G."/>
            <person name="Renault V."/>
            <person name="Bayer P.E."/>
            <person name="Golicz A.A."/>
            <person name="Manoli S."/>
            <person name="Lee T.H."/>
            <person name="Thi V.H."/>
            <person name="Chalabi S."/>
            <person name="Hu Q."/>
            <person name="Fan C."/>
            <person name="Tollenaere R."/>
            <person name="Lu Y."/>
            <person name="Battail C."/>
            <person name="Shen J."/>
            <person name="Sidebottom C.H."/>
            <person name="Wang X."/>
            <person name="Canaguier A."/>
            <person name="Chauveau A."/>
            <person name="Berard A."/>
            <person name="Deniot G."/>
            <person name="Guan M."/>
            <person name="Liu Z."/>
            <person name="Sun F."/>
            <person name="Lim Y.P."/>
            <person name="Lyons E."/>
            <person name="Town C.D."/>
            <person name="Bancroft I."/>
            <person name="Wang X."/>
            <person name="Meng J."/>
            <person name="Ma J."/>
            <person name="Pires J.C."/>
            <person name="King G.J."/>
            <person name="Brunel D."/>
            <person name="Delourme R."/>
            <person name="Renard M."/>
            <person name="Aury J.M."/>
            <person name="Adams K.L."/>
            <person name="Batley J."/>
            <person name="Snowdon R.J."/>
            <person name="Tost J."/>
            <person name="Edwards D."/>
            <person name="Zhou Y."/>
            <person name="Hua W."/>
            <person name="Sharpe A.G."/>
            <person name="Paterson A.H."/>
            <person name="Guan C."/>
            <person name="Wincker P."/>
        </authorList>
    </citation>
    <scope>NUCLEOTIDE SEQUENCE [LARGE SCALE GENOMIC DNA]</scope>
    <source>
        <strain evidence="3">cv. Darmor-bzh</strain>
    </source>
</reference>
<organism evidence="2 3">
    <name type="scientific">Brassica napus</name>
    <name type="common">Rape</name>
    <dbReference type="NCBI Taxonomy" id="3708"/>
    <lineage>
        <taxon>Eukaryota</taxon>
        <taxon>Viridiplantae</taxon>
        <taxon>Streptophyta</taxon>
        <taxon>Embryophyta</taxon>
        <taxon>Tracheophyta</taxon>
        <taxon>Spermatophyta</taxon>
        <taxon>Magnoliopsida</taxon>
        <taxon>eudicotyledons</taxon>
        <taxon>Gunneridae</taxon>
        <taxon>Pentapetalae</taxon>
        <taxon>rosids</taxon>
        <taxon>malvids</taxon>
        <taxon>Brassicales</taxon>
        <taxon>Brassicaceae</taxon>
        <taxon>Brassiceae</taxon>
        <taxon>Brassica</taxon>
    </lineage>
</organism>
<dbReference type="AlphaFoldDB" id="A0A078IYR9"/>
<dbReference type="Proteomes" id="UP000028999">
    <property type="component" value="Unassembled WGS sequence"/>
</dbReference>
<evidence type="ECO:0000313" key="3">
    <source>
        <dbReference type="Proteomes" id="UP000028999"/>
    </source>
</evidence>
<gene>
    <name evidence="2" type="primary">BnaCnng26660D</name>
    <name evidence="2" type="ORF">GSBRNA2T00013743001</name>
</gene>